<feature type="compositionally biased region" description="Acidic residues" evidence="1">
    <location>
        <begin position="287"/>
        <end position="296"/>
    </location>
</feature>
<evidence type="ECO:0000256" key="1">
    <source>
        <dbReference type="SAM" id="MobiDB-lite"/>
    </source>
</evidence>
<organism evidence="2 3">
    <name type="scientific">Allomyces macrogynus (strain ATCC 38327)</name>
    <name type="common">Allomyces javanicus var. macrogynus</name>
    <dbReference type="NCBI Taxonomy" id="578462"/>
    <lineage>
        <taxon>Eukaryota</taxon>
        <taxon>Fungi</taxon>
        <taxon>Fungi incertae sedis</taxon>
        <taxon>Blastocladiomycota</taxon>
        <taxon>Blastocladiomycetes</taxon>
        <taxon>Blastocladiales</taxon>
        <taxon>Blastocladiaceae</taxon>
        <taxon>Allomyces</taxon>
    </lineage>
</organism>
<feature type="region of interest" description="Disordered" evidence="1">
    <location>
        <begin position="173"/>
        <end position="196"/>
    </location>
</feature>
<feature type="compositionally biased region" description="Low complexity" evidence="1">
    <location>
        <begin position="411"/>
        <end position="421"/>
    </location>
</feature>
<feature type="compositionally biased region" description="Polar residues" evidence="1">
    <location>
        <begin position="318"/>
        <end position="328"/>
    </location>
</feature>
<feature type="region of interest" description="Disordered" evidence="1">
    <location>
        <begin position="112"/>
        <end position="157"/>
    </location>
</feature>
<feature type="compositionally biased region" description="Acidic residues" evidence="1">
    <location>
        <begin position="518"/>
        <end position="529"/>
    </location>
</feature>
<evidence type="ECO:0000313" key="2">
    <source>
        <dbReference type="EMBL" id="KNE70605.1"/>
    </source>
</evidence>
<feature type="region of interest" description="Disordered" evidence="1">
    <location>
        <begin position="503"/>
        <end position="529"/>
    </location>
</feature>
<protein>
    <submittedName>
        <fullName evidence="2">Uncharacterized protein</fullName>
    </submittedName>
</protein>
<feature type="compositionally biased region" description="Low complexity" evidence="1">
    <location>
        <begin position="242"/>
        <end position="266"/>
    </location>
</feature>
<feature type="compositionally biased region" description="Acidic residues" evidence="1">
    <location>
        <begin position="267"/>
        <end position="276"/>
    </location>
</feature>
<dbReference type="VEuPathDB" id="FungiDB:AMAG_15365"/>
<name>A0A0L0T7A3_ALLM3</name>
<feature type="region of interest" description="Disordered" evidence="1">
    <location>
        <begin position="234"/>
        <end position="421"/>
    </location>
</feature>
<sequence length="529" mass="54313">MANFHAADPSWEHVTPSRTAPAAIAVGPVDAPFVAVAAAPPAALPTSPRTRAPPPLGLGLFASTADRAAVHHLTASALAGLRGSLRAVTASKPSNVATARTVVVSPALSLASVSTDESGMEGSRGSVHVENAPGAPPADLGTDDDAAARGPSTRNSWDPTVFVRTALKWVQPIANGSTSDPHLDDTSPGNTPRNASDWAVDVDWVSETVRQGPAAPDFWTLVDSLTQHMAASGDVAGKTHPGAESTGAGAGAGISPAANGNDLGQENGEDEDEDETSSLIDATMADVEVDDDESDSDSDHSVDDDSATPAAHDETPSTEHTPSASTPFSMLHAPSPAPAPAPVPSSTDSAPSHHLDVSAAADLPPPPPLPHQTATPRASDMHLPHAPDRDPSTRPSTATSSWLSDADRRTLSASHATTATVTSDIDGSETVATHALRDRIQELEGFVARLMAESAAAHAAQVALRDHAARLATTVKAQQVELDKFHAKWAKIREAVKRKRAARAAAGGAGAGWAGAEQGEEEDEEDGDE</sequence>
<proteinExistence type="predicted"/>
<accession>A0A0L0T7A3</accession>
<feature type="compositionally biased region" description="Basic and acidic residues" evidence="1">
    <location>
        <begin position="379"/>
        <end position="392"/>
    </location>
</feature>
<reference evidence="3" key="2">
    <citation type="submission" date="2009-11" db="EMBL/GenBank/DDBJ databases">
        <title>The Genome Sequence of Allomyces macrogynus strain ATCC 38327.</title>
        <authorList>
            <consortium name="The Broad Institute Genome Sequencing Platform"/>
            <person name="Russ C."/>
            <person name="Cuomo C."/>
            <person name="Shea T."/>
            <person name="Young S.K."/>
            <person name="Zeng Q."/>
            <person name="Koehrsen M."/>
            <person name="Haas B."/>
            <person name="Borodovsky M."/>
            <person name="Guigo R."/>
            <person name="Alvarado L."/>
            <person name="Berlin A."/>
            <person name="Borenstein D."/>
            <person name="Chen Z."/>
            <person name="Engels R."/>
            <person name="Freedman E."/>
            <person name="Gellesch M."/>
            <person name="Goldberg J."/>
            <person name="Griggs A."/>
            <person name="Gujja S."/>
            <person name="Heiman D."/>
            <person name="Hepburn T."/>
            <person name="Howarth C."/>
            <person name="Jen D."/>
            <person name="Larson L."/>
            <person name="Lewis B."/>
            <person name="Mehta T."/>
            <person name="Park D."/>
            <person name="Pearson M."/>
            <person name="Roberts A."/>
            <person name="Saif S."/>
            <person name="Shenoy N."/>
            <person name="Sisk P."/>
            <person name="Stolte C."/>
            <person name="Sykes S."/>
            <person name="Walk T."/>
            <person name="White J."/>
            <person name="Yandava C."/>
            <person name="Burger G."/>
            <person name="Gray M.W."/>
            <person name="Holland P.W.H."/>
            <person name="King N."/>
            <person name="Lang F.B.F."/>
            <person name="Roger A.J."/>
            <person name="Ruiz-Trillo I."/>
            <person name="Lander E."/>
            <person name="Nusbaum C."/>
        </authorList>
    </citation>
    <scope>NUCLEOTIDE SEQUENCE [LARGE SCALE GENOMIC DNA]</scope>
    <source>
        <strain evidence="3">ATCC 38327</strain>
    </source>
</reference>
<gene>
    <name evidence="2" type="ORF">AMAG_15365</name>
</gene>
<feature type="compositionally biased region" description="Polar residues" evidence="1">
    <location>
        <begin position="393"/>
        <end position="403"/>
    </location>
</feature>
<dbReference type="AlphaFoldDB" id="A0A0L0T7A3"/>
<evidence type="ECO:0000313" key="3">
    <source>
        <dbReference type="Proteomes" id="UP000054350"/>
    </source>
</evidence>
<dbReference type="OrthoDB" id="5593593at2759"/>
<dbReference type="EMBL" id="GG745367">
    <property type="protein sequence ID" value="KNE70605.1"/>
    <property type="molecule type" value="Genomic_DNA"/>
</dbReference>
<keyword evidence="3" id="KW-1185">Reference proteome</keyword>
<dbReference type="Proteomes" id="UP000054350">
    <property type="component" value="Unassembled WGS sequence"/>
</dbReference>
<reference evidence="2 3" key="1">
    <citation type="submission" date="2009-11" db="EMBL/GenBank/DDBJ databases">
        <title>Annotation of Allomyces macrogynus ATCC 38327.</title>
        <authorList>
            <consortium name="The Broad Institute Genome Sequencing Platform"/>
            <person name="Russ C."/>
            <person name="Cuomo C."/>
            <person name="Burger G."/>
            <person name="Gray M.W."/>
            <person name="Holland P.W.H."/>
            <person name="King N."/>
            <person name="Lang F.B.F."/>
            <person name="Roger A.J."/>
            <person name="Ruiz-Trillo I."/>
            <person name="Young S.K."/>
            <person name="Zeng Q."/>
            <person name="Gargeya S."/>
            <person name="Fitzgerald M."/>
            <person name="Haas B."/>
            <person name="Abouelleil A."/>
            <person name="Alvarado L."/>
            <person name="Arachchi H.M."/>
            <person name="Berlin A."/>
            <person name="Chapman S.B."/>
            <person name="Gearin G."/>
            <person name="Goldberg J."/>
            <person name="Griggs A."/>
            <person name="Gujja S."/>
            <person name="Hansen M."/>
            <person name="Heiman D."/>
            <person name="Howarth C."/>
            <person name="Larimer J."/>
            <person name="Lui A."/>
            <person name="MacDonald P.J.P."/>
            <person name="McCowen C."/>
            <person name="Montmayeur A."/>
            <person name="Murphy C."/>
            <person name="Neiman D."/>
            <person name="Pearson M."/>
            <person name="Priest M."/>
            <person name="Roberts A."/>
            <person name="Saif S."/>
            <person name="Shea T."/>
            <person name="Sisk P."/>
            <person name="Stolte C."/>
            <person name="Sykes S."/>
            <person name="Wortman J."/>
            <person name="Nusbaum C."/>
            <person name="Birren B."/>
        </authorList>
    </citation>
    <scope>NUCLEOTIDE SEQUENCE [LARGE SCALE GENOMIC DNA]</scope>
    <source>
        <strain evidence="2 3">ATCC 38327</strain>
    </source>
</reference>